<evidence type="ECO:0000313" key="3">
    <source>
        <dbReference type="Proteomes" id="UP001151760"/>
    </source>
</evidence>
<sequence length="563" mass="62571">MCRSLDPSLVMVDPCDAGNSLVYWNSKIKATFAISFVEAMYRTMCNVCCETMLFLKVLSDLHLNVKLLVEMNYDNSCLHMDQEAQAKCSLCLGCSGQVTCKPLGDDLDSSVLLIGLGRCRCSSQVTYGSSRIGWFRPNVSTVHDVILGLTVRASSWPFEAQTCLCFVGPMVLGQLSSTVIFTTPIPRGGCFLKVSLCLNLWENMALQGHPHVVNYPNEAKSIKYENFMRDHVWAKPHSPCILGKKEKSDQPPDSVTTFYLEYALDCNIRKSTRSSVQAGGSGSAIASEELNTSSTSDVPLNVTPSITVYPISDDDDLEKVDVASRSKLNKKRKKTKAKKIFVDASVILQAWEIKMRKLGFLVLRVVGVVCWILPPRVNSVRAYLESIMLPAHTLKANEAEAARRHSEELTNLKGQIAKLEVKIRHVNDDLAMTAESDSQYYDWASFYKAEKEKLVETLPLQANHWLCSPKFSPTLYFLQRSVMSLGAHLLSVEIREEVPDVPESILKLDEGVAGRVSEEGAVLYTRLWSYLLELVASKDEDVNGLLAIRAPFDANVSSSSQMP</sequence>
<evidence type="ECO:0000256" key="1">
    <source>
        <dbReference type="SAM" id="Coils"/>
    </source>
</evidence>
<proteinExistence type="predicted"/>
<reference evidence="2" key="2">
    <citation type="submission" date="2022-01" db="EMBL/GenBank/DDBJ databases">
        <authorList>
            <person name="Yamashiro T."/>
            <person name="Shiraishi A."/>
            <person name="Satake H."/>
            <person name="Nakayama K."/>
        </authorList>
    </citation>
    <scope>NUCLEOTIDE SEQUENCE</scope>
</reference>
<accession>A0ABQ5J947</accession>
<name>A0ABQ5J947_9ASTR</name>
<organism evidence="2 3">
    <name type="scientific">Tanacetum coccineum</name>
    <dbReference type="NCBI Taxonomy" id="301880"/>
    <lineage>
        <taxon>Eukaryota</taxon>
        <taxon>Viridiplantae</taxon>
        <taxon>Streptophyta</taxon>
        <taxon>Embryophyta</taxon>
        <taxon>Tracheophyta</taxon>
        <taxon>Spermatophyta</taxon>
        <taxon>Magnoliopsida</taxon>
        <taxon>eudicotyledons</taxon>
        <taxon>Gunneridae</taxon>
        <taxon>Pentapetalae</taxon>
        <taxon>asterids</taxon>
        <taxon>campanulids</taxon>
        <taxon>Asterales</taxon>
        <taxon>Asteraceae</taxon>
        <taxon>Asteroideae</taxon>
        <taxon>Anthemideae</taxon>
        <taxon>Anthemidinae</taxon>
        <taxon>Tanacetum</taxon>
    </lineage>
</organism>
<reference evidence="2" key="1">
    <citation type="journal article" date="2022" name="Int. J. Mol. Sci.">
        <title>Draft Genome of Tanacetum Coccineum: Genomic Comparison of Closely Related Tanacetum-Family Plants.</title>
        <authorList>
            <person name="Yamashiro T."/>
            <person name="Shiraishi A."/>
            <person name="Nakayama K."/>
            <person name="Satake H."/>
        </authorList>
    </citation>
    <scope>NUCLEOTIDE SEQUENCE</scope>
</reference>
<dbReference type="EMBL" id="BQNB010021591">
    <property type="protein sequence ID" value="GJU07998.1"/>
    <property type="molecule type" value="Genomic_DNA"/>
</dbReference>
<keyword evidence="1" id="KW-0175">Coiled coil</keyword>
<gene>
    <name evidence="2" type="ORF">Tco_1124428</name>
</gene>
<keyword evidence="3" id="KW-1185">Reference proteome</keyword>
<comment type="caution">
    <text evidence="2">The sequence shown here is derived from an EMBL/GenBank/DDBJ whole genome shotgun (WGS) entry which is preliminary data.</text>
</comment>
<feature type="coiled-coil region" evidence="1">
    <location>
        <begin position="402"/>
        <end position="429"/>
    </location>
</feature>
<dbReference type="Proteomes" id="UP001151760">
    <property type="component" value="Unassembled WGS sequence"/>
</dbReference>
<evidence type="ECO:0000313" key="2">
    <source>
        <dbReference type="EMBL" id="GJU07998.1"/>
    </source>
</evidence>
<protein>
    <submittedName>
        <fullName evidence="2">Uncharacterized protein</fullName>
    </submittedName>
</protein>